<protein>
    <recommendedName>
        <fullName evidence="1">HigA2-like helix-turn-helix domain-containing protein</fullName>
    </recommendedName>
</protein>
<evidence type="ECO:0000313" key="2">
    <source>
        <dbReference type="EMBL" id="MBK1620970.1"/>
    </source>
</evidence>
<organism evidence="2 3">
    <name type="scientific">Lamprobacter modestohalophilus</name>
    <dbReference type="NCBI Taxonomy" id="1064514"/>
    <lineage>
        <taxon>Bacteria</taxon>
        <taxon>Pseudomonadati</taxon>
        <taxon>Pseudomonadota</taxon>
        <taxon>Gammaproteobacteria</taxon>
        <taxon>Chromatiales</taxon>
        <taxon>Chromatiaceae</taxon>
        <taxon>Lamprobacter</taxon>
    </lineage>
</organism>
<name>A0A9X1B5W4_9GAMM</name>
<evidence type="ECO:0000313" key="3">
    <source>
        <dbReference type="Proteomes" id="UP001138768"/>
    </source>
</evidence>
<dbReference type="GO" id="GO:0003677">
    <property type="term" value="F:DNA binding"/>
    <property type="evidence" value="ECO:0007669"/>
    <property type="project" value="InterPro"/>
</dbReference>
<dbReference type="Pfam" id="PF13744">
    <property type="entry name" value="HTH_37"/>
    <property type="match status" value="1"/>
</dbReference>
<dbReference type="EMBL" id="NRRY01000054">
    <property type="protein sequence ID" value="MBK1620970.1"/>
    <property type="molecule type" value="Genomic_DNA"/>
</dbReference>
<reference evidence="2 3" key="1">
    <citation type="journal article" date="2020" name="Microorganisms">
        <title>Osmotic Adaptation and Compatible Solute Biosynthesis of Phototrophic Bacteria as Revealed from Genome Analyses.</title>
        <authorList>
            <person name="Imhoff J.F."/>
            <person name="Rahn T."/>
            <person name="Kunzel S."/>
            <person name="Keller A."/>
            <person name="Neulinger S.C."/>
        </authorList>
    </citation>
    <scope>NUCLEOTIDE SEQUENCE [LARGE SCALE GENOMIC DNA]</scope>
    <source>
        <strain evidence="2 3">DSM 25653</strain>
    </source>
</reference>
<dbReference type="InterPro" id="IPR010982">
    <property type="entry name" value="Lambda_DNA-bd_dom_sf"/>
</dbReference>
<dbReference type="InterPro" id="IPR039554">
    <property type="entry name" value="HigA2-like_HTH"/>
</dbReference>
<dbReference type="Gene3D" id="1.10.260.40">
    <property type="entry name" value="lambda repressor-like DNA-binding domains"/>
    <property type="match status" value="1"/>
</dbReference>
<keyword evidence="3" id="KW-1185">Reference proteome</keyword>
<sequence>MSTIEHRISSGNVFADLGLKDAETLYTRAVIGSQVVMALGKQGEAQTETAKLLGIEPAQVSDLMCGRFHRFNQQQLIGFLIKLGLKTATGLGHPR</sequence>
<dbReference type="AlphaFoldDB" id="A0A9X1B5W4"/>
<gene>
    <name evidence="2" type="ORF">CKO42_21605</name>
</gene>
<dbReference type="SUPFAM" id="SSF47413">
    <property type="entry name" value="lambda repressor-like DNA-binding domains"/>
    <property type="match status" value="1"/>
</dbReference>
<dbReference type="RefSeq" id="WP_200248800.1">
    <property type="nucleotide sequence ID" value="NZ_NRRY01000054.1"/>
</dbReference>
<comment type="caution">
    <text evidence="2">The sequence shown here is derived from an EMBL/GenBank/DDBJ whole genome shotgun (WGS) entry which is preliminary data.</text>
</comment>
<feature type="domain" description="HigA2-like helix-turn-helix" evidence="1">
    <location>
        <begin position="13"/>
        <end position="86"/>
    </location>
</feature>
<evidence type="ECO:0000259" key="1">
    <source>
        <dbReference type="Pfam" id="PF13744"/>
    </source>
</evidence>
<dbReference type="Proteomes" id="UP001138768">
    <property type="component" value="Unassembled WGS sequence"/>
</dbReference>
<accession>A0A9X1B5W4</accession>
<proteinExistence type="predicted"/>